<gene>
    <name evidence="1" type="ORF">FF041_29975</name>
</gene>
<dbReference type="EMBL" id="VCLA01000190">
    <property type="protein sequence ID" value="MQT04239.1"/>
    <property type="molecule type" value="Genomic_DNA"/>
</dbReference>
<sequence>MTIDVLAEDLRPGDLLEFSTEHGTQILRLTFVERRIHGIKFMGRNHEGQLYSSGMQYGRPARCVQPWALAPARR</sequence>
<protein>
    <submittedName>
        <fullName evidence="1">Uncharacterized protein</fullName>
    </submittedName>
</protein>
<accession>A0A646KPJ5</accession>
<dbReference type="Proteomes" id="UP000419138">
    <property type="component" value="Unassembled WGS sequence"/>
</dbReference>
<name>A0A646KPJ5_STRJU</name>
<evidence type="ECO:0000313" key="1">
    <source>
        <dbReference type="EMBL" id="MQT04239.1"/>
    </source>
</evidence>
<comment type="caution">
    <text evidence="1">The sequence shown here is derived from an EMBL/GenBank/DDBJ whole genome shotgun (WGS) entry which is preliminary data.</text>
</comment>
<reference evidence="1 2" key="1">
    <citation type="submission" date="2019-05" db="EMBL/GenBank/DDBJ databases">
        <title>Comparative genomics and metabolomics analyses of clavulanic acid producing Streptomyces species provides insight into specialized metabolism and evolution of beta-lactam biosynthetic gene clusters.</title>
        <authorList>
            <person name="Moore M.A."/>
            <person name="Cruz-Morales P."/>
            <person name="Barona Gomez F."/>
            <person name="Kapil T."/>
        </authorList>
    </citation>
    <scope>NUCLEOTIDE SEQUENCE [LARGE SCALE GENOMIC DNA]</scope>
    <source>
        <strain evidence="1 2">NRRL 5741</strain>
    </source>
</reference>
<evidence type="ECO:0000313" key="2">
    <source>
        <dbReference type="Proteomes" id="UP000419138"/>
    </source>
</evidence>
<dbReference type="AlphaFoldDB" id="A0A646KPJ5"/>
<dbReference type="RefSeq" id="WP_153525655.1">
    <property type="nucleotide sequence ID" value="NZ_JBEPDZ010000020.1"/>
</dbReference>
<proteinExistence type="predicted"/>
<keyword evidence="2" id="KW-1185">Reference proteome</keyword>
<organism evidence="1 2">
    <name type="scientific">Streptomyces jumonjinensis</name>
    <dbReference type="NCBI Taxonomy" id="1945"/>
    <lineage>
        <taxon>Bacteria</taxon>
        <taxon>Bacillati</taxon>
        <taxon>Actinomycetota</taxon>
        <taxon>Actinomycetes</taxon>
        <taxon>Kitasatosporales</taxon>
        <taxon>Streptomycetaceae</taxon>
        <taxon>Streptomyces</taxon>
    </lineage>
</organism>
<dbReference type="OrthoDB" id="9913108at2"/>